<accession>A0A6U5J1J5</accession>
<dbReference type="EMBL" id="HBFR01028599">
    <property type="protein sequence ID" value="CAD8893553.1"/>
    <property type="molecule type" value="Transcribed_RNA"/>
</dbReference>
<feature type="coiled-coil region" evidence="1">
    <location>
        <begin position="81"/>
        <end position="115"/>
    </location>
</feature>
<keyword evidence="2" id="KW-0812">Transmembrane</keyword>
<gene>
    <name evidence="3" type="ORF">CHYS00102_LOCUS20762</name>
    <name evidence="4" type="ORF">CHYS00102_LOCUS20767</name>
</gene>
<feature type="transmembrane region" description="Helical" evidence="2">
    <location>
        <begin position="55"/>
        <end position="73"/>
    </location>
</feature>
<evidence type="ECO:0000313" key="4">
    <source>
        <dbReference type="EMBL" id="CAD8893558.1"/>
    </source>
</evidence>
<proteinExistence type="predicted"/>
<organism evidence="3">
    <name type="scientific">Corethron hystrix</name>
    <dbReference type="NCBI Taxonomy" id="216773"/>
    <lineage>
        <taxon>Eukaryota</taxon>
        <taxon>Sar</taxon>
        <taxon>Stramenopiles</taxon>
        <taxon>Ochrophyta</taxon>
        <taxon>Bacillariophyta</taxon>
        <taxon>Coscinodiscophyceae</taxon>
        <taxon>Corethrophycidae</taxon>
        <taxon>Corethrales</taxon>
        <taxon>Corethraceae</taxon>
        <taxon>Corethron</taxon>
    </lineage>
</organism>
<protein>
    <submittedName>
        <fullName evidence="3">Uncharacterized protein</fullName>
    </submittedName>
</protein>
<keyword evidence="1" id="KW-0175">Coiled coil</keyword>
<reference evidence="3" key="1">
    <citation type="submission" date="2021-01" db="EMBL/GenBank/DDBJ databases">
        <authorList>
            <person name="Corre E."/>
            <person name="Pelletier E."/>
            <person name="Niang G."/>
            <person name="Scheremetjew M."/>
            <person name="Finn R."/>
            <person name="Kale V."/>
            <person name="Holt S."/>
            <person name="Cochrane G."/>
            <person name="Meng A."/>
            <person name="Brown T."/>
            <person name="Cohen L."/>
        </authorList>
    </citation>
    <scope>NUCLEOTIDE SEQUENCE</scope>
    <source>
        <strain evidence="3">308</strain>
    </source>
</reference>
<name>A0A6U5J1J5_9STRA</name>
<dbReference type="AlphaFoldDB" id="A0A6U5J1J5"/>
<evidence type="ECO:0000313" key="3">
    <source>
        <dbReference type="EMBL" id="CAD8893553.1"/>
    </source>
</evidence>
<keyword evidence="2" id="KW-1133">Transmembrane helix</keyword>
<sequence length="251" mass="28771">MSKLRNRRTKKRRNKKKKSLIDYGAYAVIGVSVVSSVVAIAFAATMSLAAVGIEALIYVGAGTSMVIAPYAIYQRKQLRDMDSMRRVQNKIRKEVNRLQGENDKLHNNVTDLTTQVDRVEECEKELSSITDGMGKSVNEFVDLVKEHKKINTEIKKHLQIQVLQSLMDVVIKSDRDNDGVFSAQELKMVKVFIRNIRSVTFHEDRFDKIMDENPTLKNLMRIVRNLLDENVSEDERVFELHVDKFMEAGLP</sequence>
<evidence type="ECO:0000256" key="1">
    <source>
        <dbReference type="SAM" id="Coils"/>
    </source>
</evidence>
<evidence type="ECO:0000256" key="2">
    <source>
        <dbReference type="SAM" id="Phobius"/>
    </source>
</evidence>
<keyword evidence="2" id="KW-0472">Membrane</keyword>
<feature type="transmembrane region" description="Helical" evidence="2">
    <location>
        <begin position="20"/>
        <end position="43"/>
    </location>
</feature>
<dbReference type="EMBL" id="HBFR01028605">
    <property type="protein sequence ID" value="CAD8893558.1"/>
    <property type="molecule type" value="Transcribed_RNA"/>
</dbReference>